<reference evidence="2" key="2">
    <citation type="journal article" date="2013" name="Nat. Commun.">
        <title>Genome of the Chinese tree shrew.</title>
        <authorList>
            <person name="Fan Y."/>
            <person name="Huang Z.Y."/>
            <person name="Cao C.C."/>
            <person name="Chen C.S."/>
            <person name="Chen Y.X."/>
            <person name="Fan D.D."/>
            <person name="He J."/>
            <person name="Hou H.L."/>
            <person name="Hu L."/>
            <person name="Hu X.T."/>
            <person name="Jiang X.T."/>
            <person name="Lai R."/>
            <person name="Lang Y.S."/>
            <person name="Liang B."/>
            <person name="Liao S.G."/>
            <person name="Mu D."/>
            <person name="Ma Y.Y."/>
            <person name="Niu Y.Y."/>
            <person name="Sun X.Q."/>
            <person name="Xia J.Q."/>
            <person name="Xiao J."/>
            <person name="Xiong Z.Q."/>
            <person name="Xu L."/>
            <person name="Yang L."/>
            <person name="Zhang Y."/>
            <person name="Zhao W."/>
            <person name="Zhao X.D."/>
            <person name="Zheng Y.T."/>
            <person name="Zhou J.M."/>
            <person name="Zhu Y.B."/>
            <person name="Zhang G.J."/>
            <person name="Wang J."/>
            <person name="Yao Y.G."/>
        </authorList>
    </citation>
    <scope>NUCLEOTIDE SEQUENCE [LARGE SCALE GENOMIC DNA]</scope>
</reference>
<accession>L9L9I6</accession>
<keyword evidence="2" id="KW-1185">Reference proteome</keyword>
<gene>
    <name evidence="1" type="ORF">TREES_T100000216</name>
</gene>
<dbReference type="EMBL" id="KB320468">
    <property type="protein sequence ID" value="ELW71329.1"/>
    <property type="molecule type" value="Genomic_DNA"/>
</dbReference>
<evidence type="ECO:0000313" key="1">
    <source>
        <dbReference type="EMBL" id="ELW71329.1"/>
    </source>
</evidence>
<sequence>MGAAVSPIHPPVNLTQPGPSSTLELAVVCYKDSERLVKKIYVHGLSLRPVYAYQEKYLGLRLSLWLQCSRLCHWDLWGQRKSERVQMRGIPHDSKYVIAFVFKIFAARILPWMSVLAFTSKPPGNFEKKMNCVSNAYHAPGLIDIREEQEACLSVTEQAFGEPPLCARNNAGPEAQP</sequence>
<name>L9L9I6_TUPCH</name>
<evidence type="ECO:0000313" key="2">
    <source>
        <dbReference type="Proteomes" id="UP000011518"/>
    </source>
</evidence>
<dbReference type="Proteomes" id="UP000011518">
    <property type="component" value="Unassembled WGS sequence"/>
</dbReference>
<dbReference type="AlphaFoldDB" id="L9L9I6"/>
<reference evidence="2" key="1">
    <citation type="submission" date="2012-07" db="EMBL/GenBank/DDBJ databases">
        <title>Genome of the Chinese tree shrew, a rising model animal genetically related to primates.</title>
        <authorList>
            <person name="Zhang G."/>
            <person name="Fan Y."/>
            <person name="Yao Y."/>
            <person name="Huang Z."/>
        </authorList>
    </citation>
    <scope>NUCLEOTIDE SEQUENCE [LARGE SCALE GENOMIC DNA]</scope>
</reference>
<dbReference type="InParanoid" id="L9L9I6"/>
<organism evidence="1 2">
    <name type="scientific">Tupaia chinensis</name>
    <name type="common">Chinese tree shrew</name>
    <name type="synonym">Tupaia belangeri chinensis</name>
    <dbReference type="NCBI Taxonomy" id="246437"/>
    <lineage>
        <taxon>Eukaryota</taxon>
        <taxon>Metazoa</taxon>
        <taxon>Chordata</taxon>
        <taxon>Craniata</taxon>
        <taxon>Vertebrata</taxon>
        <taxon>Euteleostomi</taxon>
        <taxon>Mammalia</taxon>
        <taxon>Eutheria</taxon>
        <taxon>Euarchontoglires</taxon>
        <taxon>Scandentia</taxon>
        <taxon>Tupaiidae</taxon>
        <taxon>Tupaia</taxon>
    </lineage>
</organism>
<proteinExistence type="predicted"/>
<protein>
    <submittedName>
        <fullName evidence="1">Uncharacterized protein</fullName>
    </submittedName>
</protein>